<dbReference type="EMBL" id="CP073721">
    <property type="protein sequence ID" value="UWZ39453.1"/>
    <property type="molecule type" value="Genomic_DNA"/>
</dbReference>
<evidence type="ECO:0000313" key="1">
    <source>
        <dbReference type="EMBL" id="UWZ39453.1"/>
    </source>
</evidence>
<organism evidence="1 2">
    <name type="scientific">Dactylosporangium roseum</name>
    <dbReference type="NCBI Taxonomy" id="47989"/>
    <lineage>
        <taxon>Bacteria</taxon>
        <taxon>Bacillati</taxon>
        <taxon>Actinomycetota</taxon>
        <taxon>Actinomycetes</taxon>
        <taxon>Micromonosporales</taxon>
        <taxon>Micromonosporaceae</taxon>
        <taxon>Dactylosporangium</taxon>
    </lineage>
</organism>
<keyword evidence="1" id="KW-0808">Transferase</keyword>
<name>A0ABY5ZFJ9_9ACTN</name>
<keyword evidence="1" id="KW-0489">Methyltransferase</keyword>
<dbReference type="SUPFAM" id="SSF53335">
    <property type="entry name" value="S-adenosyl-L-methionine-dependent methyltransferases"/>
    <property type="match status" value="1"/>
</dbReference>
<dbReference type="Pfam" id="PF13578">
    <property type="entry name" value="Methyltransf_24"/>
    <property type="match status" value="1"/>
</dbReference>
<dbReference type="GO" id="GO:0032259">
    <property type="term" value="P:methylation"/>
    <property type="evidence" value="ECO:0007669"/>
    <property type="project" value="UniProtKB-KW"/>
</dbReference>
<sequence length="249" mass="28218">MIASRPGSSAPRDYRNARRQTIDLATVLRLYRTHAEALGAARDAQRGMLCVSRGMRPKLDDIEAELTYLLVRDAKPARVVEIGTFHGWSTSWLLRAVADNATGHLDSYDIVDHVLRTIPGDLSGDRWTFHRGDVRARADLQPSTINYLFIDAAHTARFARWYTHNLLDNVRAGTPVTVHDVFHRARTRRFSEGRVVLDWLAQRNISYFTASAKAAPHVYEEILAVRRSLGLSEAVHKLSPNPMIYFTTR</sequence>
<dbReference type="GO" id="GO:0008168">
    <property type="term" value="F:methyltransferase activity"/>
    <property type="evidence" value="ECO:0007669"/>
    <property type="project" value="UniProtKB-KW"/>
</dbReference>
<proteinExistence type="predicted"/>
<protein>
    <submittedName>
        <fullName evidence="1">Class I SAM-dependent methyltransferase</fullName>
    </submittedName>
</protein>
<dbReference type="RefSeq" id="WP_260728864.1">
    <property type="nucleotide sequence ID" value="NZ_BAAABS010000089.1"/>
</dbReference>
<keyword evidence="2" id="KW-1185">Reference proteome</keyword>
<accession>A0ABY5ZFJ9</accession>
<evidence type="ECO:0000313" key="2">
    <source>
        <dbReference type="Proteomes" id="UP001058271"/>
    </source>
</evidence>
<dbReference type="Proteomes" id="UP001058271">
    <property type="component" value="Chromosome"/>
</dbReference>
<reference evidence="1" key="1">
    <citation type="submission" date="2021-04" db="EMBL/GenBank/DDBJ databases">
        <title>Biosynthetic gene clusters of Dactylosporangioum roseum.</title>
        <authorList>
            <person name="Hartkoorn R.C."/>
            <person name="Beaudoing E."/>
            <person name="Hot D."/>
            <person name="Moureu S."/>
        </authorList>
    </citation>
    <scope>NUCLEOTIDE SEQUENCE</scope>
    <source>
        <strain evidence="1">NRRL B-16295</strain>
    </source>
</reference>
<gene>
    <name evidence="1" type="ORF">Drose_15155</name>
</gene>
<dbReference type="InterPro" id="IPR029063">
    <property type="entry name" value="SAM-dependent_MTases_sf"/>
</dbReference>
<dbReference type="Gene3D" id="3.40.50.150">
    <property type="entry name" value="Vaccinia Virus protein VP39"/>
    <property type="match status" value="1"/>
</dbReference>